<name>A0A8T2N5E8_9TELE</name>
<comment type="caution">
    <text evidence="2">The sequence shown here is derived from an EMBL/GenBank/DDBJ whole genome shotgun (WGS) entry which is preliminary data.</text>
</comment>
<evidence type="ECO:0000256" key="1">
    <source>
        <dbReference type="SAM" id="MobiDB-lite"/>
    </source>
</evidence>
<evidence type="ECO:0000313" key="3">
    <source>
        <dbReference type="Proteomes" id="UP000824540"/>
    </source>
</evidence>
<keyword evidence="3" id="KW-1185">Reference proteome</keyword>
<evidence type="ECO:0000313" key="2">
    <source>
        <dbReference type="EMBL" id="KAG9333781.1"/>
    </source>
</evidence>
<dbReference type="Proteomes" id="UP000824540">
    <property type="component" value="Unassembled WGS sequence"/>
</dbReference>
<dbReference type="EMBL" id="JAFBMS010000177">
    <property type="protein sequence ID" value="KAG9333781.1"/>
    <property type="molecule type" value="Genomic_DNA"/>
</dbReference>
<reference evidence="2" key="1">
    <citation type="thesis" date="2021" institute="BYU ScholarsArchive" country="Provo, UT, USA">
        <title>Applications of and Algorithms for Genome Assembly and Genomic Analyses with an Emphasis on Marine Teleosts.</title>
        <authorList>
            <person name="Pickett B.D."/>
        </authorList>
    </citation>
    <scope>NUCLEOTIDE SEQUENCE</scope>
    <source>
        <strain evidence="2">HI-2016</strain>
    </source>
</reference>
<proteinExistence type="predicted"/>
<accession>A0A8T2N5E8</accession>
<gene>
    <name evidence="2" type="ORF">JZ751_010123</name>
</gene>
<feature type="compositionally biased region" description="Acidic residues" evidence="1">
    <location>
        <begin position="17"/>
        <end position="26"/>
    </location>
</feature>
<sequence>MASGRMLHSKGLKTSESSEEAYDEEPVVCPKPHSRDRQTRLNTEPVSAETHELVALFKDFLMVQQGKERTLYREIQSLREVLGPLPHGTTLRGVPAKLQLQRVSLASISPESFALMIHQLIARQT</sequence>
<dbReference type="AlphaFoldDB" id="A0A8T2N5E8"/>
<protein>
    <submittedName>
        <fullName evidence="2">Uncharacterized protein</fullName>
    </submittedName>
</protein>
<feature type="region of interest" description="Disordered" evidence="1">
    <location>
        <begin position="1"/>
        <end position="45"/>
    </location>
</feature>
<organism evidence="2 3">
    <name type="scientific">Albula glossodonta</name>
    <name type="common">roundjaw bonefish</name>
    <dbReference type="NCBI Taxonomy" id="121402"/>
    <lineage>
        <taxon>Eukaryota</taxon>
        <taxon>Metazoa</taxon>
        <taxon>Chordata</taxon>
        <taxon>Craniata</taxon>
        <taxon>Vertebrata</taxon>
        <taxon>Euteleostomi</taxon>
        <taxon>Actinopterygii</taxon>
        <taxon>Neopterygii</taxon>
        <taxon>Teleostei</taxon>
        <taxon>Albuliformes</taxon>
        <taxon>Albulidae</taxon>
        <taxon>Albula</taxon>
    </lineage>
</organism>